<name>A0AAW0R8H3_9PEZI</name>
<evidence type="ECO:0008006" key="8">
    <source>
        <dbReference type="Google" id="ProtNLM"/>
    </source>
</evidence>
<dbReference type="InterPro" id="IPR006086">
    <property type="entry name" value="XPG-I_dom"/>
</dbReference>
<protein>
    <recommendedName>
        <fullName evidence="8">Flap structure-specific endonuclease</fullName>
    </recommendedName>
</protein>
<dbReference type="Pfam" id="PF00752">
    <property type="entry name" value="XPG_N"/>
    <property type="match status" value="1"/>
</dbReference>
<feature type="region of interest" description="Disordered" evidence="3">
    <location>
        <begin position="426"/>
        <end position="450"/>
    </location>
</feature>
<evidence type="ECO:0000313" key="7">
    <source>
        <dbReference type="Proteomes" id="UP001392437"/>
    </source>
</evidence>
<dbReference type="SUPFAM" id="SSF88723">
    <property type="entry name" value="PIN domain-like"/>
    <property type="match status" value="1"/>
</dbReference>
<dbReference type="Gene3D" id="1.10.150.20">
    <property type="entry name" value="5' to 3' exonuclease, C-terminal subdomain"/>
    <property type="match status" value="1"/>
</dbReference>
<dbReference type="FunFam" id="3.40.50.1010:FF:000051">
    <property type="entry name" value="Rad2-like endonuclease, putative (AFU_orthologue AFUA_3G13260)"/>
    <property type="match status" value="1"/>
</dbReference>
<evidence type="ECO:0000259" key="5">
    <source>
        <dbReference type="SMART" id="SM00485"/>
    </source>
</evidence>
<feature type="compositionally biased region" description="Low complexity" evidence="3">
    <location>
        <begin position="691"/>
        <end position="708"/>
    </location>
</feature>
<dbReference type="Pfam" id="PF18380">
    <property type="entry name" value="GEN1_C"/>
    <property type="match status" value="1"/>
</dbReference>
<evidence type="ECO:0000256" key="3">
    <source>
        <dbReference type="SAM" id="MobiDB-lite"/>
    </source>
</evidence>
<dbReference type="EMBL" id="JAQQWP010000002">
    <property type="protein sequence ID" value="KAK8130086.1"/>
    <property type="molecule type" value="Genomic_DNA"/>
</dbReference>
<dbReference type="Pfam" id="PF00867">
    <property type="entry name" value="XPG_I"/>
    <property type="match status" value="1"/>
</dbReference>
<feature type="region of interest" description="Disordered" evidence="3">
    <location>
        <begin position="514"/>
        <end position="770"/>
    </location>
</feature>
<dbReference type="Proteomes" id="UP001392437">
    <property type="component" value="Unassembled WGS sequence"/>
</dbReference>
<dbReference type="PANTHER" id="PTHR11081:SF75">
    <property type="entry name" value="ENDONUCLEASE, PUTATIVE (AFU_ORTHOLOGUE AFUA_3G13260)-RELATED"/>
    <property type="match status" value="1"/>
</dbReference>
<dbReference type="CDD" id="cd09906">
    <property type="entry name" value="H3TH_YEN1"/>
    <property type="match status" value="1"/>
</dbReference>
<dbReference type="GO" id="GO:0006281">
    <property type="term" value="P:DNA repair"/>
    <property type="evidence" value="ECO:0007669"/>
    <property type="project" value="UniProtKB-ARBA"/>
</dbReference>
<evidence type="ECO:0000256" key="1">
    <source>
        <dbReference type="ARBA" id="ARBA00022722"/>
    </source>
</evidence>
<feature type="compositionally biased region" description="Polar residues" evidence="3">
    <location>
        <begin position="602"/>
        <end position="619"/>
    </location>
</feature>
<dbReference type="GO" id="GO:0008821">
    <property type="term" value="F:crossover junction DNA endonuclease activity"/>
    <property type="evidence" value="ECO:0007669"/>
    <property type="project" value="InterPro"/>
</dbReference>
<evidence type="ECO:0000259" key="4">
    <source>
        <dbReference type="SMART" id="SM00484"/>
    </source>
</evidence>
<dbReference type="CDD" id="cd09870">
    <property type="entry name" value="PIN_YEN1"/>
    <property type="match status" value="1"/>
</dbReference>
<dbReference type="SMART" id="SM00485">
    <property type="entry name" value="XPGN"/>
    <property type="match status" value="1"/>
</dbReference>
<organism evidence="6 7">
    <name type="scientific">Apiospora kogelbergensis</name>
    <dbReference type="NCBI Taxonomy" id="1337665"/>
    <lineage>
        <taxon>Eukaryota</taxon>
        <taxon>Fungi</taxon>
        <taxon>Dikarya</taxon>
        <taxon>Ascomycota</taxon>
        <taxon>Pezizomycotina</taxon>
        <taxon>Sordariomycetes</taxon>
        <taxon>Xylariomycetidae</taxon>
        <taxon>Amphisphaeriales</taxon>
        <taxon>Apiosporaceae</taxon>
        <taxon>Apiospora</taxon>
    </lineage>
</organism>
<feature type="region of interest" description="Disordered" evidence="3">
    <location>
        <begin position="800"/>
        <end position="823"/>
    </location>
</feature>
<sequence length="878" mass="96944">MGIKGQVTTAITIYREIGPGERVSLTKLAVDQLEKHGRPLRLAIDISIWQFQVQAARGGSNPAVRTLFYRLLRLLSLSIRPIFVFDGPNKPAFKRNKRSGRGDGVATAMAKRLLRLFGYQIHDAPGEAEAECALLQQRGIVDAVLSEDVDTIMFGCTKTWRNWSAEGAKGSKTPTHVSVYDTELLRQGASGLDREGMVLVALMSGGDYIPEGIPGAGVKLACEAARAGFGKSLCRLKRSDTAKLDEWRDNLVHELRTNESKFFRTKHKALAVPEDFPNMEVLRYYTHPVVSPSAKLDELQLQKWGSSLDVLGLREFVRETFDWTYRAGAMKFIRVLSPGLLTRKIMDLGQRRGDGSLDIESLELEETGLVKSITKTRLHFSTDATPELRLNFIPTDIVGYNFEEEPEEELNFARDGLALNSDDEFEAAADEDSPEGIAKTSSKKPYSPNEMDALWLPTTVAKLGIPIMTEDWEGAQRAKESKKKRTTRAAPKSKSKAAGVQPGALDRYVRVTKSSASTQVKDMEILEKPAAPIRNRSPLENISSLGTQRRPSSPSPPPTQNLVKPQNPRSQPTSKQQPKTKKKSQPQSSEPDACVNPWTIAGLQQSPQAKKLMTTTRSAATPDEPIVIDSSPPQSPVRDTTRPQQQTRTVKAPSPVKLITTNLHKRHSVSPLSPSPPRPRQDRRKLARTESMPTSPSIAPPSSCSSAARRGRLERVQSDVLADQTAQSIESDDEDDMPPLSHLFGRARQSPIARKSASFMPPSREPSTLTSPEIVAKGFVGVQPAPSSNTTIAKNVAITRPSRTTDVRKAAVNKQPKQQQAKLNNGLFGMRTTKKVYKPRKSNPGYFREVEMSVEEAEFLGEDSNELSLIDLTGEPDW</sequence>
<proteinExistence type="predicted"/>
<dbReference type="InterPro" id="IPR006085">
    <property type="entry name" value="XPG_DNA_repair_N"/>
</dbReference>
<dbReference type="PANTHER" id="PTHR11081">
    <property type="entry name" value="FLAP ENDONUCLEASE FAMILY MEMBER"/>
    <property type="match status" value="1"/>
</dbReference>
<reference evidence="6 7" key="1">
    <citation type="submission" date="2023-01" db="EMBL/GenBank/DDBJ databases">
        <title>Analysis of 21 Apiospora genomes using comparative genomics revels a genus with tremendous synthesis potential of carbohydrate active enzymes and secondary metabolites.</title>
        <authorList>
            <person name="Sorensen T."/>
        </authorList>
    </citation>
    <scope>NUCLEOTIDE SEQUENCE [LARGE SCALE GENOMIC DNA]</scope>
    <source>
        <strain evidence="6 7">CBS 117206</strain>
    </source>
</reference>
<feature type="compositionally biased region" description="Polar residues" evidence="3">
    <location>
        <begin position="538"/>
        <end position="550"/>
    </location>
</feature>
<dbReference type="InterPro" id="IPR006084">
    <property type="entry name" value="XPG/Rad2"/>
</dbReference>
<keyword evidence="1" id="KW-0540">Nuclease</keyword>
<evidence type="ECO:0000256" key="2">
    <source>
        <dbReference type="ARBA" id="ARBA00022801"/>
    </source>
</evidence>
<dbReference type="FunFam" id="3.40.50.1010:FF:000037">
    <property type="entry name" value="Rad2-like endonuclease, putative (AFU_orthologue AFUA_3G13260)"/>
    <property type="match status" value="1"/>
</dbReference>
<keyword evidence="7" id="KW-1185">Reference proteome</keyword>
<dbReference type="AlphaFoldDB" id="A0AAW0R8H3"/>
<feature type="domain" description="XPG N-terminal" evidence="5">
    <location>
        <begin position="1"/>
        <end position="108"/>
    </location>
</feature>
<dbReference type="InterPro" id="IPR037316">
    <property type="entry name" value="Yen1_H3TH"/>
</dbReference>
<feature type="domain" description="XPG-I" evidence="4">
    <location>
        <begin position="115"/>
        <end position="194"/>
    </location>
</feature>
<feature type="compositionally biased region" description="Polar residues" evidence="3">
    <location>
        <begin position="560"/>
        <end position="569"/>
    </location>
</feature>
<dbReference type="PRINTS" id="PR00853">
    <property type="entry name" value="XPGRADSUPER"/>
</dbReference>
<keyword evidence="2" id="KW-0378">Hydrolase</keyword>
<dbReference type="InterPro" id="IPR029060">
    <property type="entry name" value="PIN-like_dom_sf"/>
</dbReference>
<comment type="caution">
    <text evidence="6">The sequence shown here is derived from an EMBL/GenBank/DDBJ whole genome shotgun (WGS) entry which is preliminary data.</text>
</comment>
<dbReference type="SUPFAM" id="SSF47807">
    <property type="entry name" value="5' to 3' exonuclease, C-terminal subdomain"/>
    <property type="match status" value="1"/>
</dbReference>
<accession>A0AAW0R8H3</accession>
<dbReference type="InterPro" id="IPR036279">
    <property type="entry name" value="5-3_exonuclease_C_sf"/>
</dbReference>
<feature type="region of interest" description="Disordered" evidence="3">
    <location>
        <begin position="474"/>
        <end position="501"/>
    </location>
</feature>
<dbReference type="Gene3D" id="3.40.50.1010">
    <property type="entry name" value="5'-nuclease"/>
    <property type="match status" value="2"/>
</dbReference>
<feature type="compositionally biased region" description="Basic residues" evidence="3">
    <location>
        <begin position="480"/>
        <end position="495"/>
    </location>
</feature>
<dbReference type="InterPro" id="IPR041177">
    <property type="entry name" value="GEN1_C"/>
</dbReference>
<dbReference type="GO" id="GO:0017108">
    <property type="term" value="F:5'-flap endonuclease activity"/>
    <property type="evidence" value="ECO:0007669"/>
    <property type="project" value="TreeGrafter"/>
</dbReference>
<dbReference type="SMART" id="SM00484">
    <property type="entry name" value="XPGI"/>
    <property type="match status" value="1"/>
</dbReference>
<gene>
    <name evidence="6" type="ORF">PG999_002466</name>
</gene>
<evidence type="ECO:0000313" key="6">
    <source>
        <dbReference type="EMBL" id="KAK8130086.1"/>
    </source>
</evidence>